<accession>A0A6A4HZC1</accession>
<dbReference type="Proteomes" id="UP000799118">
    <property type="component" value="Unassembled WGS sequence"/>
</dbReference>
<dbReference type="EMBL" id="ML769414">
    <property type="protein sequence ID" value="KAE9404762.1"/>
    <property type="molecule type" value="Genomic_DNA"/>
</dbReference>
<feature type="transmembrane region" description="Helical" evidence="1">
    <location>
        <begin position="60"/>
        <end position="79"/>
    </location>
</feature>
<keyword evidence="1" id="KW-0812">Transmembrane</keyword>
<keyword evidence="3" id="KW-1185">Reference proteome</keyword>
<gene>
    <name evidence="2" type="ORF">BT96DRAFT_935438</name>
</gene>
<keyword evidence="1" id="KW-1133">Transmembrane helix</keyword>
<dbReference type="AlphaFoldDB" id="A0A6A4HZC1"/>
<organism evidence="2 3">
    <name type="scientific">Gymnopus androsaceus JB14</name>
    <dbReference type="NCBI Taxonomy" id="1447944"/>
    <lineage>
        <taxon>Eukaryota</taxon>
        <taxon>Fungi</taxon>
        <taxon>Dikarya</taxon>
        <taxon>Basidiomycota</taxon>
        <taxon>Agaricomycotina</taxon>
        <taxon>Agaricomycetes</taxon>
        <taxon>Agaricomycetidae</taxon>
        <taxon>Agaricales</taxon>
        <taxon>Marasmiineae</taxon>
        <taxon>Omphalotaceae</taxon>
        <taxon>Gymnopus</taxon>
    </lineage>
</organism>
<proteinExistence type="predicted"/>
<reference evidence="2" key="1">
    <citation type="journal article" date="2019" name="Environ. Microbiol.">
        <title>Fungal ecological strategies reflected in gene transcription - a case study of two litter decomposers.</title>
        <authorList>
            <person name="Barbi F."/>
            <person name="Kohler A."/>
            <person name="Barry K."/>
            <person name="Baskaran P."/>
            <person name="Daum C."/>
            <person name="Fauchery L."/>
            <person name="Ihrmark K."/>
            <person name="Kuo A."/>
            <person name="LaButti K."/>
            <person name="Lipzen A."/>
            <person name="Morin E."/>
            <person name="Grigoriev I.V."/>
            <person name="Henrissat B."/>
            <person name="Lindahl B."/>
            <person name="Martin F."/>
        </authorList>
    </citation>
    <scope>NUCLEOTIDE SEQUENCE</scope>
    <source>
        <strain evidence="2">JB14</strain>
    </source>
</reference>
<protein>
    <submittedName>
        <fullName evidence="2">Uncharacterized protein</fullName>
    </submittedName>
</protein>
<evidence type="ECO:0000313" key="3">
    <source>
        <dbReference type="Proteomes" id="UP000799118"/>
    </source>
</evidence>
<name>A0A6A4HZC1_9AGAR</name>
<feature type="transmembrane region" description="Helical" evidence="1">
    <location>
        <begin position="91"/>
        <end position="111"/>
    </location>
</feature>
<evidence type="ECO:0000256" key="1">
    <source>
        <dbReference type="SAM" id="Phobius"/>
    </source>
</evidence>
<sequence>MVIARKVVYLGVLESGKFTYEEEERIGWIATAGRKERTEDEAKMSRALEKVGKDIGTKNISAGKIIIFTVLLSTVFSTLQVTKGKHQLHCIVFTLGFWNLIVVRTIEGLLIHGQYQLKRMPEETRSDTRRM</sequence>
<evidence type="ECO:0000313" key="2">
    <source>
        <dbReference type="EMBL" id="KAE9404762.1"/>
    </source>
</evidence>
<keyword evidence="1" id="KW-0472">Membrane</keyword>